<reference evidence="8" key="1">
    <citation type="journal article" date="2019" name="Int. J. Syst. Evol. Microbiol.">
        <title>The Global Catalogue of Microorganisms (GCM) 10K type strain sequencing project: providing services to taxonomists for standard genome sequencing and annotation.</title>
        <authorList>
            <consortium name="The Broad Institute Genomics Platform"/>
            <consortium name="The Broad Institute Genome Sequencing Center for Infectious Disease"/>
            <person name="Wu L."/>
            <person name="Ma J."/>
        </authorList>
    </citation>
    <scope>NUCLEOTIDE SEQUENCE [LARGE SCALE GENOMIC DNA]</scope>
    <source>
        <strain evidence="8">JCM 16114</strain>
    </source>
</reference>
<dbReference type="SMART" id="SM00862">
    <property type="entry name" value="Trans_reg_C"/>
    <property type="match status" value="1"/>
</dbReference>
<dbReference type="PANTHER" id="PTHR35807">
    <property type="entry name" value="TRANSCRIPTIONAL REGULATOR REDD-RELATED"/>
    <property type="match status" value="1"/>
</dbReference>
<evidence type="ECO:0000256" key="5">
    <source>
        <dbReference type="PROSITE-ProRule" id="PRU01091"/>
    </source>
</evidence>
<gene>
    <name evidence="7" type="ORF">GCM10009850_120500</name>
</gene>
<dbReference type="PANTHER" id="PTHR35807:SF1">
    <property type="entry name" value="TRANSCRIPTIONAL REGULATOR REDD"/>
    <property type="match status" value="1"/>
</dbReference>
<comment type="caution">
    <text evidence="7">The sequence shown here is derived from an EMBL/GenBank/DDBJ whole genome shotgun (WGS) entry which is preliminary data.</text>
</comment>
<dbReference type="SUPFAM" id="SSF48452">
    <property type="entry name" value="TPR-like"/>
    <property type="match status" value="1"/>
</dbReference>
<dbReference type="Gene3D" id="1.10.10.10">
    <property type="entry name" value="Winged helix-like DNA-binding domain superfamily/Winged helix DNA-binding domain"/>
    <property type="match status" value="1"/>
</dbReference>
<dbReference type="SUPFAM" id="SSF46894">
    <property type="entry name" value="C-terminal effector domain of the bipartite response regulators"/>
    <property type="match status" value="1"/>
</dbReference>
<dbReference type="Pfam" id="PF00486">
    <property type="entry name" value="Trans_reg_C"/>
    <property type="match status" value="1"/>
</dbReference>
<dbReference type="InterPro" id="IPR051677">
    <property type="entry name" value="AfsR-DnrI-RedD_regulator"/>
</dbReference>
<protein>
    <recommendedName>
        <fullName evidence="6">OmpR/PhoB-type domain-containing protein</fullName>
    </recommendedName>
</protein>
<accession>A0ABP5PYD5</accession>
<dbReference type="InterPro" id="IPR016032">
    <property type="entry name" value="Sig_transdc_resp-reg_C-effctor"/>
</dbReference>
<dbReference type="RefSeq" id="WP_344496309.1">
    <property type="nucleotide sequence ID" value="NZ_BAAAQX010000075.1"/>
</dbReference>
<evidence type="ECO:0000256" key="1">
    <source>
        <dbReference type="ARBA" id="ARBA00005820"/>
    </source>
</evidence>
<dbReference type="InterPro" id="IPR001867">
    <property type="entry name" value="OmpR/PhoB-type_DNA-bd"/>
</dbReference>
<keyword evidence="8" id="KW-1185">Reference proteome</keyword>
<keyword evidence="2" id="KW-0805">Transcription regulation</keyword>
<evidence type="ECO:0000256" key="3">
    <source>
        <dbReference type="ARBA" id="ARBA00023125"/>
    </source>
</evidence>
<dbReference type="InterPro" id="IPR005158">
    <property type="entry name" value="BTAD"/>
</dbReference>
<dbReference type="CDD" id="cd15831">
    <property type="entry name" value="BTAD"/>
    <property type="match status" value="1"/>
</dbReference>
<proteinExistence type="inferred from homology"/>
<dbReference type="SMART" id="SM01043">
    <property type="entry name" value="BTAD"/>
    <property type="match status" value="1"/>
</dbReference>
<keyword evidence="3 5" id="KW-0238">DNA-binding</keyword>
<dbReference type="Proteomes" id="UP001499843">
    <property type="component" value="Unassembled WGS sequence"/>
</dbReference>
<dbReference type="InterPro" id="IPR036388">
    <property type="entry name" value="WH-like_DNA-bd_sf"/>
</dbReference>
<feature type="domain" description="OmpR/PhoB-type" evidence="6">
    <location>
        <begin position="1"/>
        <end position="94"/>
    </location>
</feature>
<evidence type="ECO:0000313" key="8">
    <source>
        <dbReference type="Proteomes" id="UP001499843"/>
    </source>
</evidence>
<evidence type="ECO:0000259" key="6">
    <source>
        <dbReference type="PROSITE" id="PS51755"/>
    </source>
</evidence>
<dbReference type="InterPro" id="IPR011990">
    <property type="entry name" value="TPR-like_helical_dom_sf"/>
</dbReference>
<organism evidence="7 8">
    <name type="scientific">Nonomuraea monospora</name>
    <dbReference type="NCBI Taxonomy" id="568818"/>
    <lineage>
        <taxon>Bacteria</taxon>
        <taxon>Bacillati</taxon>
        <taxon>Actinomycetota</taxon>
        <taxon>Actinomycetes</taxon>
        <taxon>Streptosporangiales</taxon>
        <taxon>Streptosporangiaceae</taxon>
        <taxon>Nonomuraea</taxon>
    </lineage>
</organism>
<comment type="similarity">
    <text evidence="1">Belongs to the AfsR/DnrI/RedD regulatory family.</text>
</comment>
<evidence type="ECO:0000256" key="2">
    <source>
        <dbReference type="ARBA" id="ARBA00023015"/>
    </source>
</evidence>
<keyword evidence="4" id="KW-0804">Transcription</keyword>
<dbReference type="EMBL" id="BAAAQX010000075">
    <property type="protein sequence ID" value="GAA2219319.1"/>
    <property type="molecule type" value="Genomic_DNA"/>
</dbReference>
<feature type="DNA-binding region" description="OmpR/PhoB-type" evidence="5">
    <location>
        <begin position="1"/>
        <end position="94"/>
    </location>
</feature>
<evidence type="ECO:0000313" key="7">
    <source>
        <dbReference type="EMBL" id="GAA2219319.1"/>
    </source>
</evidence>
<sequence length="338" mass="36167">MDGGGLSIALLGPLEVRRDGAQVRLTTGRLRALLAVLAVFAGDAVTVERLARALWGEELPANARRSVQTYVARLRRAIGRAAIRTTPDGYLLDVAPGQVDVVRFRTLAAEAGRRRGTAAERPLVEEAGRLWRGAPFEGVESEWLRATVSPTLYELHLSAVERRVDLGLAEGRHGELVAELLGLAARHPLRESLWGRLLVVLGRSGRQAEALALYERLRRRLADELGTDPSAELRGIHAALLRPGPAEETPQVTVFRGPAEEAPQVAVFTGMPEEAPQVTVLTGVAEEAPQVTVFAGVAEEAPQVTVFAGVAESCAGMCVISGRAGGGRRFLAVVWSPV</sequence>
<dbReference type="Pfam" id="PF03704">
    <property type="entry name" value="BTAD"/>
    <property type="match status" value="1"/>
</dbReference>
<evidence type="ECO:0000256" key="4">
    <source>
        <dbReference type="ARBA" id="ARBA00023163"/>
    </source>
</evidence>
<dbReference type="Gene3D" id="1.25.40.10">
    <property type="entry name" value="Tetratricopeptide repeat domain"/>
    <property type="match status" value="1"/>
</dbReference>
<dbReference type="PROSITE" id="PS51755">
    <property type="entry name" value="OMPR_PHOB"/>
    <property type="match status" value="1"/>
</dbReference>
<name>A0ABP5PYD5_9ACTN</name>